<keyword evidence="1" id="KW-0732">Signal</keyword>
<feature type="chain" id="PRO_5023090294" evidence="1">
    <location>
        <begin position="20"/>
        <end position="790"/>
    </location>
</feature>
<dbReference type="AlphaFoldDB" id="A0A5C6ZE56"/>
<dbReference type="InterPro" id="IPR048954">
    <property type="entry name" value="PorZ_N"/>
</dbReference>
<reference evidence="3 4" key="1">
    <citation type="submission" date="2019-08" db="EMBL/GenBank/DDBJ databases">
        <title>Genomes of Subsaximicrobium wynnwilliamsii strains.</title>
        <authorList>
            <person name="Bowman J.P."/>
        </authorList>
    </citation>
    <scope>NUCLEOTIDE SEQUENCE [LARGE SCALE GENOMIC DNA]</scope>
    <source>
        <strain evidence="3 4">2-80-2</strain>
    </source>
</reference>
<dbReference type="Pfam" id="PF07494">
    <property type="entry name" value="Reg_prop"/>
    <property type="match status" value="1"/>
</dbReference>
<dbReference type="Gene3D" id="2.60.40.4070">
    <property type="match status" value="1"/>
</dbReference>
<evidence type="ECO:0000313" key="3">
    <source>
        <dbReference type="EMBL" id="TXD87823.1"/>
    </source>
</evidence>
<keyword evidence="4" id="KW-1185">Reference proteome</keyword>
<feature type="domain" description="PorZ N-terminal beta-propeller" evidence="2">
    <location>
        <begin position="45"/>
        <end position="207"/>
    </location>
</feature>
<organism evidence="3 4">
    <name type="scientific">Subsaximicrobium wynnwilliamsii</name>
    <dbReference type="NCBI Taxonomy" id="291179"/>
    <lineage>
        <taxon>Bacteria</taxon>
        <taxon>Pseudomonadati</taxon>
        <taxon>Bacteroidota</taxon>
        <taxon>Flavobacteriia</taxon>
        <taxon>Flavobacteriales</taxon>
        <taxon>Flavobacteriaceae</taxon>
        <taxon>Subsaximicrobium</taxon>
    </lineage>
</organism>
<protein>
    <submittedName>
        <fullName evidence="3">ABC transporter substrate-binding protein</fullName>
    </submittedName>
</protein>
<dbReference type="Proteomes" id="UP000321578">
    <property type="component" value="Unassembled WGS sequence"/>
</dbReference>
<sequence>MIKKIAVTFLVLISIQVKAQDFSSLWEGYFSYSEIRAIASGDDKIYAAAENAIFSYDVLSNEIQTITTIEGLSGETISTLYYSEAFDLLLIGYETGLMEVYSQNDASILSVVDILEKQTISPSRKIINHFNEVDGLVYISTDYGISVYDLNLLQFGDTYFIGTGGAQININQTTVANGFIYAACGQNNGVRKAALSNPNLIDFQQWTSIASGSFGAIVTVQNQIYTQRLDNTILKIVSDNLSPLTTYLSSPLDVKSVEEYLLVTLNNQVFVYDSNFNLLANAVPNAQFDAKFTVASLNDDELFIGTKAFGVLKTSLAAPFDYVSIKPEGPSSNKGFKIEAGDNELWLSYGEYTISYNPGPFNSRGLSHLRDGVWRNIPFDSLLGARNLSDIAINPFKPSQVFVSSFQDGLLEINSEVPTILYNRTNSGLESLVLPNSPNFVSIRVSDLKFDRSGLLWTLTSLVDRPLKSYDPATGQWRGFDFTELIPSSVNNELGFGDLDVGNNGTVWVASYRNGVIGYDTNTSEINKVSSEEQNMPSPTVRAVALDNRGQLWIGTDFGLRVLFNTSGFVNDPNPRVSEIVILEDGIPTELLSEQFISDIKVDGSNNKWVGTLDSGVFYFSPDGQETIYQFTTDNSPLPSNAISDISIDGQSGRVYIATSRGLVSFSSGGTKPQETLEDAYVYPNPVRPEYDILGYDDLNNINNGIKISGLTESVNIKITDIEGNLVAEAQSQINKRSSRASYNFAIDGGTGIWNGKNLRGNIVATGVYLILISDLESFETKVLKVLIVR</sequence>
<gene>
    <name evidence="3" type="ORF">ESY86_15220</name>
</gene>
<dbReference type="Gene3D" id="2.130.10.10">
    <property type="entry name" value="YVTN repeat-like/Quinoprotein amine dehydrogenase"/>
    <property type="match status" value="2"/>
</dbReference>
<dbReference type="OrthoDB" id="9807410at2"/>
<dbReference type="Pfam" id="PF21544">
    <property type="entry name" value="PorZ_N_b_propeller"/>
    <property type="match status" value="1"/>
</dbReference>
<comment type="caution">
    <text evidence="3">The sequence shown here is derived from an EMBL/GenBank/DDBJ whole genome shotgun (WGS) entry which is preliminary data.</text>
</comment>
<dbReference type="RefSeq" id="WP_147087453.1">
    <property type="nucleotide sequence ID" value="NZ_VORM01000018.1"/>
</dbReference>
<dbReference type="SUPFAM" id="SSF101898">
    <property type="entry name" value="NHL repeat"/>
    <property type="match status" value="1"/>
</dbReference>
<accession>A0A5C6ZE56</accession>
<dbReference type="InterPro" id="IPR015943">
    <property type="entry name" value="WD40/YVTN_repeat-like_dom_sf"/>
</dbReference>
<dbReference type="InterPro" id="IPR011110">
    <property type="entry name" value="Reg_prop"/>
</dbReference>
<proteinExistence type="predicted"/>
<evidence type="ECO:0000256" key="1">
    <source>
        <dbReference type="SAM" id="SignalP"/>
    </source>
</evidence>
<name>A0A5C6ZE56_9FLAO</name>
<evidence type="ECO:0000259" key="2">
    <source>
        <dbReference type="Pfam" id="PF21544"/>
    </source>
</evidence>
<dbReference type="EMBL" id="VORO01000019">
    <property type="protein sequence ID" value="TXD87823.1"/>
    <property type="molecule type" value="Genomic_DNA"/>
</dbReference>
<feature type="signal peptide" evidence="1">
    <location>
        <begin position="1"/>
        <end position="19"/>
    </location>
</feature>
<evidence type="ECO:0000313" key="4">
    <source>
        <dbReference type="Proteomes" id="UP000321578"/>
    </source>
</evidence>
<dbReference type="SUPFAM" id="SSF63829">
    <property type="entry name" value="Calcium-dependent phosphotriesterase"/>
    <property type="match status" value="1"/>
</dbReference>